<protein>
    <submittedName>
        <fullName evidence="1">Uncharacterized protein</fullName>
    </submittedName>
</protein>
<dbReference type="EMBL" id="GBRH01236068">
    <property type="protein sequence ID" value="JAD61827.1"/>
    <property type="molecule type" value="Transcribed_RNA"/>
</dbReference>
<reference evidence="1" key="1">
    <citation type="submission" date="2014-09" db="EMBL/GenBank/DDBJ databases">
        <authorList>
            <person name="Magalhaes I.L.F."/>
            <person name="Oliveira U."/>
            <person name="Santos F.R."/>
            <person name="Vidigal T.H.D.A."/>
            <person name="Brescovit A.D."/>
            <person name="Santos A.J."/>
        </authorList>
    </citation>
    <scope>NUCLEOTIDE SEQUENCE</scope>
    <source>
        <tissue evidence="1">Shoot tissue taken approximately 20 cm above the soil surface</tissue>
    </source>
</reference>
<accession>A0A0A9BR67</accession>
<evidence type="ECO:0000313" key="1">
    <source>
        <dbReference type="EMBL" id="JAD61827.1"/>
    </source>
</evidence>
<dbReference type="AlphaFoldDB" id="A0A0A9BR67"/>
<reference evidence="1" key="2">
    <citation type="journal article" date="2015" name="Data Brief">
        <title>Shoot transcriptome of the giant reed, Arundo donax.</title>
        <authorList>
            <person name="Barrero R.A."/>
            <person name="Guerrero F.D."/>
            <person name="Moolhuijzen P."/>
            <person name="Goolsby J.A."/>
            <person name="Tidwell J."/>
            <person name="Bellgard S.E."/>
            <person name="Bellgard M.I."/>
        </authorList>
    </citation>
    <scope>NUCLEOTIDE SEQUENCE</scope>
    <source>
        <tissue evidence="1">Shoot tissue taken approximately 20 cm above the soil surface</tissue>
    </source>
</reference>
<proteinExistence type="predicted"/>
<sequence length="49" mass="5856">MVRWGPFSWLWPPRGLDDPDDAWEHGRRGRHEAADAGAFYAWWRSLFLI</sequence>
<organism evidence="1">
    <name type="scientific">Arundo donax</name>
    <name type="common">Giant reed</name>
    <name type="synonym">Donax arundinaceus</name>
    <dbReference type="NCBI Taxonomy" id="35708"/>
    <lineage>
        <taxon>Eukaryota</taxon>
        <taxon>Viridiplantae</taxon>
        <taxon>Streptophyta</taxon>
        <taxon>Embryophyta</taxon>
        <taxon>Tracheophyta</taxon>
        <taxon>Spermatophyta</taxon>
        <taxon>Magnoliopsida</taxon>
        <taxon>Liliopsida</taxon>
        <taxon>Poales</taxon>
        <taxon>Poaceae</taxon>
        <taxon>PACMAD clade</taxon>
        <taxon>Arundinoideae</taxon>
        <taxon>Arundineae</taxon>
        <taxon>Arundo</taxon>
    </lineage>
</organism>
<name>A0A0A9BR67_ARUDO</name>